<evidence type="ECO:0000313" key="1">
    <source>
        <dbReference type="EMBL" id="CAG8849306.1"/>
    </source>
</evidence>
<gene>
    <name evidence="1" type="ORF">RPERSI_LOCUS35529</name>
</gene>
<protein>
    <submittedName>
        <fullName evidence="1">35435_t:CDS:1</fullName>
    </submittedName>
</protein>
<keyword evidence="2" id="KW-1185">Reference proteome</keyword>
<name>A0ACA9SYR3_9GLOM</name>
<dbReference type="EMBL" id="CAJVQC010164805">
    <property type="protein sequence ID" value="CAG8849306.1"/>
    <property type="molecule type" value="Genomic_DNA"/>
</dbReference>
<feature type="non-terminal residue" evidence="1">
    <location>
        <position position="1"/>
    </location>
</feature>
<evidence type="ECO:0000313" key="2">
    <source>
        <dbReference type="Proteomes" id="UP000789920"/>
    </source>
</evidence>
<sequence length="44" mass="4938">KSFRNLRNMATNLSKQGIYGSEAHGFKEAEFTGTGMGNAYYFSR</sequence>
<feature type="non-terminal residue" evidence="1">
    <location>
        <position position="44"/>
    </location>
</feature>
<comment type="caution">
    <text evidence="1">The sequence shown here is derived from an EMBL/GenBank/DDBJ whole genome shotgun (WGS) entry which is preliminary data.</text>
</comment>
<proteinExistence type="predicted"/>
<reference evidence="1" key="1">
    <citation type="submission" date="2021-06" db="EMBL/GenBank/DDBJ databases">
        <authorList>
            <person name="Kallberg Y."/>
            <person name="Tangrot J."/>
            <person name="Rosling A."/>
        </authorList>
    </citation>
    <scope>NUCLEOTIDE SEQUENCE</scope>
    <source>
        <strain evidence="1">MA461A</strain>
    </source>
</reference>
<dbReference type="Proteomes" id="UP000789920">
    <property type="component" value="Unassembled WGS sequence"/>
</dbReference>
<accession>A0ACA9SYR3</accession>
<organism evidence="1 2">
    <name type="scientific">Racocetra persica</name>
    <dbReference type="NCBI Taxonomy" id="160502"/>
    <lineage>
        <taxon>Eukaryota</taxon>
        <taxon>Fungi</taxon>
        <taxon>Fungi incertae sedis</taxon>
        <taxon>Mucoromycota</taxon>
        <taxon>Glomeromycotina</taxon>
        <taxon>Glomeromycetes</taxon>
        <taxon>Diversisporales</taxon>
        <taxon>Gigasporaceae</taxon>
        <taxon>Racocetra</taxon>
    </lineage>
</organism>